<proteinExistence type="predicted"/>
<evidence type="ECO:0000313" key="2">
    <source>
        <dbReference type="EMBL" id="CAH2284931.1"/>
    </source>
</evidence>
<reference evidence="2" key="1">
    <citation type="submission" date="2022-03" db="EMBL/GenBank/DDBJ databases">
        <authorList>
            <person name="Alioto T."/>
            <person name="Alioto T."/>
            <person name="Gomez Garrido J."/>
        </authorList>
    </citation>
    <scope>NUCLEOTIDE SEQUENCE</scope>
</reference>
<evidence type="ECO:0000313" key="3">
    <source>
        <dbReference type="Proteomes" id="UP001295444"/>
    </source>
</evidence>
<evidence type="ECO:0000256" key="1">
    <source>
        <dbReference type="SAM" id="MobiDB-lite"/>
    </source>
</evidence>
<feature type="compositionally biased region" description="Basic and acidic residues" evidence="1">
    <location>
        <begin position="12"/>
        <end position="28"/>
    </location>
</feature>
<keyword evidence="3" id="KW-1185">Reference proteome</keyword>
<accession>A0AAD1S0G8</accession>
<dbReference type="EMBL" id="OW240915">
    <property type="protein sequence ID" value="CAH2284931.1"/>
    <property type="molecule type" value="Genomic_DNA"/>
</dbReference>
<dbReference type="Proteomes" id="UP001295444">
    <property type="component" value="Chromosome 04"/>
</dbReference>
<name>A0AAD1S0G8_PELCU</name>
<dbReference type="AlphaFoldDB" id="A0AAD1S0G8"/>
<protein>
    <submittedName>
        <fullName evidence="2">Uncharacterized protein</fullName>
    </submittedName>
</protein>
<organism evidence="2 3">
    <name type="scientific">Pelobates cultripes</name>
    <name type="common">Western spadefoot toad</name>
    <dbReference type="NCBI Taxonomy" id="61616"/>
    <lineage>
        <taxon>Eukaryota</taxon>
        <taxon>Metazoa</taxon>
        <taxon>Chordata</taxon>
        <taxon>Craniata</taxon>
        <taxon>Vertebrata</taxon>
        <taxon>Euteleostomi</taxon>
        <taxon>Amphibia</taxon>
        <taxon>Batrachia</taxon>
        <taxon>Anura</taxon>
        <taxon>Pelobatoidea</taxon>
        <taxon>Pelobatidae</taxon>
        <taxon>Pelobates</taxon>
    </lineage>
</organism>
<feature type="region of interest" description="Disordered" evidence="1">
    <location>
        <begin position="1"/>
        <end position="32"/>
    </location>
</feature>
<gene>
    <name evidence="2" type="ORF">PECUL_23A031253</name>
</gene>
<sequence length="118" mass="12881">MAVPPDSPYSSSKDEVLDAPDDIPRTEGLDSSPQMEDLAALATKGDIKALMHNISAFFNADLDIIREDMTVVTARVTVTEESISSLTQYQESNTEQICQLQAAHKAVQVQIASLEDTR</sequence>